<dbReference type="AlphaFoldDB" id="A0A9D4LWK4"/>
<protein>
    <submittedName>
        <fullName evidence="1">Uncharacterized protein</fullName>
    </submittedName>
</protein>
<sequence length="75" mass="8740">MFQLFVESILKLEVAYYNERISVWEPLVEPVLDSGKLRKWELQLEVRCKLGECGIYNWRYAVDWVNVGSTTGGTL</sequence>
<name>A0A9D4LWK4_DREPO</name>
<gene>
    <name evidence="1" type="ORF">DPMN_029099</name>
</gene>
<dbReference type="EMBL" id="JAIWYP010000002">
    <property type="protein sequence ID" value="KAH3866048.1"/>
    <property type="molecule type" value="Genomic_DNA"/>
</dbReference>
<comment type="caution">
    <text evidence="1">The sequence shown here is derived from an EMBL/GenBank/DDBJ whole genome shotgun (WGS) entry which is preliminary data.</text>
</comment>
<keyword evidence="2" id="KW-1185">Reference proteome</keyword>
<accession>A0A9D4LWK4</accession>
<reference evidence="1" key="2">
    <citation type="submission" date="2020-11" db="EMBL/GenBank/DDBJ databases">
        <authorList>
            <person name="McCartney M.A."/>
            <person name="Auch B."/>
            <person name="Kono T."/>
            <person name="Mallez S."/>
            <person name="Becker A."/>
            <person name="Gohl D.M."/>
            <person name="Silverstein K.A.T."/>
            <person name="Koren S."/>
            <person name="Bechman K.B."/>
            <person name="Herman A."/>
            <person name="Abrahante J.E."/>
            <person name="Garbe J."/>
        </authorList>
    </citation>
    <scope>NUCLEOTIDE SEQUENCE</scope>
    <source>
        <strain evidence="1">Duluth1</strain>
        <tissue evidence="1">Whole animal</tissue>
    </source>
</reference>
<evidence type="ECO:0000313" key="1">
    <source>
        <dbReference type="EMBL" id="KAH3866048.1"/>
    </source>
</evidence>
<proteinExistence type="predicted"/>
<dbReference type="Proteomes" id="UP000828390">
    <property type="component" value="Unassembled WGS sequence"/>
</dbReference>
<reference evidence="1" key="1">
    <citation type="journal article" date="2019" name="bioRxiv">
        <title>The Genome of the Zebra Mussel, Dreissena polymorpha: A Resource for Invasive Species Research.</title>
        <authorList>
            <person name="McCartney M.A."/>
            <person name="Auch B."/>
            <person name="Kono T."/>
            <person name="Mallez S."/>
            <person name="Zhang Y."/>
            <person name="Obille A."/>
            <person name="Becker A."/>
            <person name="Abrahante J.E."/>
            <person name="Garbe J."/>
            <person name="Badalamenti J.P."/>
            <person name="Herman A."/>
            <person name="Mangelson H."/>
            <person name="Liachko I."/>
            <person name="Sullivan S."/>
            <person name="Sone E.D."/>
            <person name="Koren S."/>
            <person name="Silverstein K.A.T."/>
            <person name="Beckman K.B."/>
            <person name="Gohl D.M."/>
        </authorList>
    </citation>
    <scope>NUCLEOTIDE SEQUENCE</scope>
    <source>
        <strain evidence="1">Duluth1</strain>
        <tissue evidence="1">Whole animal</tissue>
    </source>
</reference>
<evidence type="ECO:0000313" key="2">
    <source>
        <dbReference type="Proteomes" id="UP000828390"/>
    </source>
</evidence>
<organism evidence="1 2">
    <name type="scientific">Dreissena polymorpha</name>
    <name type="common">Zebra mussel</name>
    <name type="synonym">Mytilus polymorpha</name>
    <dbReference type="NCBI Taxonomy" id="45954"/>
    <lineage>
        <taxon>Eukaryota</taxon>
        <taxon>Metazoa</taxon>
        <taxon>Spiralia</taxon>
        <taxon>Lophotrochozoa</taxon>
        <taxon>Mollusca</taxon>
        <taxon>Bivalvia</taxon>
        <taxon>Autobranchia</taxon>
        <taxon>Heteroconchia</taxon>
        <taxon>Euheterodonta</taxon>
        <taxon>Imparidentia</taxon>
        <taxon>Neoheterodontei</taxon>
        <taxon>Myida</taxon>
        <taxon>Dreissenoidea</taxon>
        <taxon>Dreissenidae</taxon>
        <taxon>Dreissena</taxon>
    </lineage>
</organism>